<organism evidence="2 3">
    <name type="scientific">Roseateles agri</name>
    <dbReference type="NCBI Taxonomy" id="3098619"/>
    <lineage>
        <taxon>Bacteria</taxon>
        <taxon>Pseudomonadati</taxon>
        <taxon>Pseudomonadota</taxon>
        <taxon>Betaproteobacteria</taxon>
        <taxon>Burkholderiales</taxon>
        <taxon>Sphaerotilaceae</taxon>
        <taxon>Roseateles</taxon>
    </lineage>
</organism>
<dbReference type="CDD" id="cd14503">
    <property type="entry name" value="PTP-bact"/>
    <property type="match status" value="1"/>
</dbReference>
<feature type="signal peptide" evidence="1">
    <location>
        <begin position="1"/>
        <end position="18"/>
    </location>
</feature>
<dbReference type="SUPFAM" id="SSF52799">
    <property type="entry name" value="(Phosphotyrosine protein) phosphatases II"/>
    <property type="match status" value="1"/>
</dbReference>
<accession>A0ABU5DSG1</accession>
<dbReference type="RefSeq" id="WP_320425970.1">
    <property type="nucleotide sequence ID" value="NZ_JAXCLA010000009.1"/>
</dbReference>
<gene>
    <name evidence="2" type="ORF">SNE35_26110</name>
</gene>
<dbReference type="EMBL" id="JAXCLA010000009">
    <property type="protein sequence ID" value="MDY0748002.1"/>
    <property type="molecule type" value="Genomic_DNA"/>
</dbReference>
<reference evidence="2 3" key="1">
    <citation type="submission" date="2023-11" db="EMBL/GenBank/DDBJ databases">
        <title>Paucibacter sp. nov., isolated from fresh soil in Korea.</title>
        <authorList>
            <person name="Le N.T.T."/>
        </authorList>
    </citation>
    <scope>NUCLEOTIDE SEQUENCE [LARGE SCALE GENOMIC DNA]</scope>
    <source>
        <strain evidence="2 3">R3-3</strain>
    </source>
</reference>
<dbReference type="InterPro" id="IPR029021">
    <property type="entry name" value="Prot-tyrosine_phosphatase-like"/>
</dbReference>
<proteinExistence type="predicted"/>
<evidence type="ECO:0000313" key="3">
    <source>
        <dbReference type="Proteomes" id="UP001285263"/>
    </source>
</evidence>
<keyword evidence="1" id="KW-0732">Signal</keyword>
<protein>
    <submittedName>
        <fullName evidence="2">Protein tyrosine phosphatase family protein</fullName>
    </submittedName>
</protein>
<name>A0ABU5DSG1_9BURK</name>
<dbReference type="Proteomes" id="UP001285263">
    <property type="component" value="Unassembled WGS sequence"/>
</dbReference>
<sequence>MRYLLAALVFATSTALFAAPAAPPNLIVIDAKLTTAGQPSAEWLATLKAQGYEAVIYLAPPTVDDAVRDEPLIVGRQGLIWANLPIKFGSPVDADYESFAALLKALRGKKVLVHCEVNMRASSLTFLYRTLVEGTDPNLAWESVSKVWTPQGPWKALLLKRLSAQGIAFDPF</sequence>
<evidence type="ECO:0000313" key="2">
    <source>
        <dbReference type="EMBL" id="MDY0748002.1"/>
    </source>
</evidence>
<keyword evidence="3" id="KW-1185">Reference proteome</keyword>
<comment type="caution">
    <text evidence="2">The sequence shown here is derived from an EMBL/GenBank/DDBJ whole genome shotgun (WGS) entry which is preliminary data.</text>
</comment>
<dbReference type="Gene3D" id="3.90.190.10">
    <property type="entry name" value="Protein tyrosine phosphatase superfamily"/>
    <property type="match status" value="1"/>
</dbReference>
<evidence type="ECO:0000256" key="1">
    <source>
        <dbReference type="SAM" id="SignalP"/>
    </source>
</evidence>
<feature type="chain" id="PRO_5047534405" evidence="1">
    <location>
        <begin position="19"/>
        <end position="172"/>
    </location>
</feature>